<evidence type="ECO:0000313" key="1">
    <source>
        <dbReference type="EMBL" id="HEW53548.1"/>
    </source>
</evidence>
<organism evidence="1">
    <name type="scientific">Ignisphaera aggregans</name>
    <dbReference type="NCBI Taxonomy" id="334771"/>
    <lineage>
        <taxon>Archaea</taxon>
        <taxon>Thermoproteota</taxon>
        <taxon>Thermoprotei</taxon>
        <taxon>Desulfurococcales</taxon>
        <taxon>Desulfurococcaceae</taxon>
        <taxon>Ignisphaera</taxon>
    </lineage>
</organism>
<dbReference type="AlphaFoldDB" id="A0A7C2VPW2"/>
<protein>
    <submittedName>
        <fullName evidence="1">Uncharacterized protein</fullName>
    </submittedName>
</protein>
<dbReference type="EMBL" id="DSGT01000014">
    <property type="protein sequence ID" value="HEW53548.1"/>
    <property type="molecule type" value="Genomic_DNA"/>
</dbReference>
<comment type="caution">
    <text evidence="1">The sequence shown here is derived from an EMBL/GenBank/DDBJ whole genome shotgun (WGS) entry which is preliminary data.</text>
</comment>
<gene>
    <name evidence="1" type="ORF">ENO77_05275</name>
</gene>
<sequence length="85" mass="9218">MTGLSVSLEEHILVCVEPGSAPSYLCVFRVSSQLNVTVVYEGSFDVARVYDGCVALLDRVPLAVYGHVGGSHVQLEVKVYDSWAE</sequence>
<reference evidence="1" key="1">
    <citation type="journal article" date="2020" name="mSystems">
        <title>Genome- and Community-Level Interaction Insights into Carbon Utilization and Element Cycling Functions of Hydrothermarchaeota in Hydrothermal Sediment.</title>
        <authorList>
            <person name="Zhou Z."/>
            <person name="Liu Y."/>
            <person name="Xu W."/>
            <person name="Pan J."/>
            <person name="Luo Z.H."/>
            <person name="Li M."/>
        </authorList>
    </citation>
    <scope>NUCLEOTIDE SEQUENCE [LARGE SCALE GENOMIC DNA]</scope>
    <source>
        <strain evidence="1">SpSt-16</strain>
    </source>
</reference>
<name>A0A7C2VPW2_9CREN</name>
<accession>A0A7C2VPW2</accession>
<proteinExistence type="predicted"/>